<reference evidence="2 3" key="1">
    <citation type="submission" date="2016-10" db="EMBL/GenBank/DDBJ databases">
        <authorList>
            <person name="Varghese N."/>
            <person name="Submissions S."/>
        </authorList>
    </citation>
    <scope>NUCLEOTIDE SEQUENCE [LARGE SCALE GENOMIC DNA]</scope>
    <source>
        <strain evidence="2 3">DSM 13796</strain>
    </source>
</reference>
<accession>A0A1I6AV20</accession>
<dbReference type="Proteomes" id="UP000182762">
    <property type="component" value="Unassembled WGS sequence"/>
</dbReference>
<gene>
    <name evidence="2" type="ORF">SAMN02745910_03030</name>
</gene>
<proteinExistence type="predicted"/>
<evidence type="ECO:0000313" key="3">
    <source>
        <dbReference type="Proteomes" id="UP000182762"/>
    </source>
</evidence>
<organism evidence="2 3">
    <name type="scientific">Priestia endophytica DSM 13796</name>
    <dbReference type="NCBI Taxonomy" id="1121089"/>
    <lineage>
        <taxon>Bacteria</taxon>
        <taxon>Bacillati</taxon>
        <taxon>Bacillota</taxon>
        <taxon>Bacilli</taxon>
        <taxon>Bacillales</taxon>
        <taxon>Bacillaceae</taxon>
        <taxon>Priestia</taxon>
    </lineage>
</organism>
<feature type="transmembrane region" description="Helical" evidence="1">
    <location>
        <begin position="30"/>
        <end position="48"/>
    </location>
</feature>
<sequence length="58" mass="6779">MKKLYPLLLFFTAFCSFLFYGLSLLNLVSLLIAAPLFFLVILAFFSYLNNRKRFSGFK</sequence>
<keyword evidence="1" id="KW-0472">Membrane</keyword>
<dbReference type="EMBL" id="FOXX01000007">
    <property type="protein sequence ID" value="SFQ72479.1"/>
    <property type="molecule type" value="Genomic_DNA"/>
</dbReference>
<evidence type="ECO:0000256" key="1">
    <source>
        <dbReference type="SAM" id="Phobius"/>
    </source>
</evidence>
<comment type="caution">
    <text evidence="2">The sequence shown here is derived from an EMBL/GenBank/DDBJ whole genome shotgun (WGS) entry which is preliminary data.</text>
</comment>
<keyword evidence="1" id="KW-0812">Transmembrane</keyword>
<protein>
    <submittedName>
        <fullName evidence="2">Uncharacterized protein</fullName>
    </submittedName>
</protein>
<name>A0A1I6AV20_9BACI</name>
<evidence type="ECO:0000313" key="2">
    <source>
        <dbReference type="EMBL" id="SFQ72479.1"/>
    </source>
</evidence>
<keyword evidence="1" id="KW-1133">Transmembrane helix</keyword>
<keyword evidence="3" id="KW-1185">Reference proteome</keyword>
<feature type="transmembrane region" description="Helical" evidence="1">
    <location>
        <begin position="7"/>
        <end position="24"/>
    </location>
</feature>